<evidence type="ECO:0000313" key="2">
    <source>
        <dbReference type="EMBL" id="SFG46697.1"/>
    </source>
</evidence>
<dbReference type="Proteomes" id="UP000199642">
    <property type="component" value="Unassembled WGS sequence"/>
</dbReference>
<dbReference type="CDD" id="cd06121">
    <property type="entry name" value="cupin_YML079wp"/>
    <property type="match status" value="1"/>
</dbReference>
<dbReference type="InterPro" id="IPR011051">
    <property type="entry name" value="RmlC_Cupin_sf"/>
</dbReference>
<reference evidence="3" key="1">
    <citation type="submission" date="2016-10" db="EMBL/GenBank/DDBJ databases">
        <authorList>
            <person name="Varghese N."/>
            <person name="Submissions S."/>
        </authorList>
    </citation>
    <scope>NUCLEOTIDE SEQUENCE [LARGE SCALE GENOMIC DNA]</scope>
    <source>
        <strain evidence="3">DSM 19315</strain>
    </source>
</reference>
<dbReference type="OrthoDB" id="9798288at2"/>
<dbReference type="AlphaFoldDB" id="A0A1I2S741"/>
<organism evidence="2 3">
    <name type="scientific">Algoriphagus hitonicola</name>
    <dbReference type="NCBI Taxonomy" id="435880"/>
    <lineage>
        <taxon>Bacteria</taxon>
        <taxon>Pseudomonadati</taxon>
        <taxon>Bacteroidota</taxon>
        <taxon>Cytophagia</taxon>
        <taxon>Cytophagales</taxon>
        <taxon>Cyclobacteriaceae</taxon>
        <taxon>Algoriphagus</taxon>
    </lineage>
</organism>
<protein>
    <recommendedName>
        <fullName evidence="1">DUF985 domain-containing protein</fullName>
    </recommendedName>
</protein>
<dbReference type="EMBL" id="FOPC01000004">
    <property type="protein sequence ID" value="SFG46697.1"/>
    <property type="molecule type" value="Genomic_DNA"/>
</dbReference>
<gene>
    <name evidence="2" type="ORF">SAMN04487988_10484</name>
</gene>
<dbReference type="InterPro" id="IPR014710">
    <property type="entry name" value="RmlC-like_jellyroll"/>
</dbReference>
<evidence type="ECO:0000259" key="1">
    <source>
        <dbReference type="Pfam" id="PF06172"/>
    </source>
</evidence>
<dbReference type="SUPFAM" id="SSF51182">
    <property type="entry name" value="RmlC-like cupins"/>
    <property type="match status" value="1"/>
</dbReference>
<sequence>MNTQVRIAQLVEELKMKPHPEGGFYAETYRSEEMIMIANGERSLMTVIYFLLRSEDVSHFHRIQSDEHWFWHEGSSLTVHLLGEKGHEQLQLGPIGINNCKPQQLVPAKVIFGSTVDEANSYALVSCVVAPGFDFQDFELLGRKDLLAQFPENEEIILRLSK</sequence>
<dbReference type="Pfam" id="PF06172">
    <property type="entry name" value="Cupin_5"/>
    <property type="match status" value="1"/>
</dbReference>
<dbReference type="RefSeq" id="WP_092790115.1">
    <property type="nucleotide sequence ID" value="NZ_FOPC01000004.1"/>
</dbReference>
<dbReference type="Gene3D" id="2.60.120.10">
    <property type="entry name" value="Jelly Rolls"/>
    <property type="match status" value="1"/>
</dbReference>
<keyword evidence="3" id="KW-1185">Reference proteome</keyword>
<dbReference type="PANTHER" id="PTHR33387:SF3">
    <property type="entry name" value="DUF985 DOMAIN-CONTAINING PROTEIN"/>
    <property type="match status" value="1"/>
</dbReference>
<proteinExistence type="predicted"/>
<evidence type="ECO:0000313" key="3">
    <source>
        <dbReference type="Proteomes" id="UP000199642"/>
    </source>
</evidence>
<accession>A0A1I2S741</accession>
<dbReference type="InterPro" id="IPR009327">
    <property type="entry name" value="Cupin_DUF985"/>
</dbReference>
<name>A0A1I2S741_9BACT</name>
<dbReference type="STRING" id="435880.SAMN04487988_10484"/>
<feature type="domain" description="DUF985" evidence="1">
    <location>
        <begin position="9"/>
        <end position="141"/>
    </location>
</feature>
<dbReference type="PANTHER" id="PTHR33387">
    <property type="entry name" value="RMLC-LIKE JELLY ROLL FOLD PROTEIN"/>
    <property type="match status" value="1"/>
</dbReference>
<dbReference type="InterPro" id="IPR039935">
    <property type="entry name" value="YML079W-like"/>
</dbReference>